<dbReference type="Proteomes" id="UP000274920">
    <property type="component" value="Unassembled WGS sequence"/>
</dbReference>
<gene>
    <name evidence="2" type="ORF">EBB54_23080</name>
</gene>
<feature type="transmembrane region" description="Helical" evidence="1">
    <location>
        <begin position="42"/>
        <end position="59"/>
    </location>
</feature>
<evidence type="ECO:0000313" key="2">
    <source>
        <dbReference type="EMBL" id="RRK33917.1"/>
    </source>
</evidence>
<dbReference type="EMBL" id="RHJS01000002">
    <property type="protein sequence ID" value="RRK33917.1"/>
    <property type="molecule type" value="Genomic_DNA"/>
</dbReference>
<protein>
    <submittedName>
        <fullName evidence="2">Uncharacterized protein</fullName>
    </submittedName>
</protein>
<evidence type="ECO:0000256" key="1">
    <source>
        <dbReference type="SAM" id="Phobius"/>
    </source>
</evidence>
<keyword evidence="1" id="KW-1133">Transmembrane helix</keyword>
<keyword evidence="3" id="KW-1185">Reference proteome</keyword>
<sequence>MWESCTLAFPCSVNGLFHDGIASYTHFHGACLLVFSSFVRNSVVLAVYLLFSVACFFTVHEHSCMKCYRSHLDQACPVTQAAILNCLRQWAA</sequence>
<evidence type="ECO:0000313" key="3">
    <source>
        <dbReference type="Proteomes" id="UP000274920"/>
    </source>
</evidence>
<organism evidence="2 3">
    <name type="scientific">Schaedlerella arabinosiphila</name>
    <dbReference type="NCBI Taxonomy" id="2044587"/>
    <lineage>
        <taxon>Bacteria</taxon>
        <taxon>Bacillati</taxon>
        <taxon>Bacillota</taxon>
        <taxon>Clostridia</taxon>
        <taxon>Lachnospirales</taxon>
        <taxon>Lachnospiraceae</taxon>
        <taxon>Schaedlerella</taxon>
    </lineage>
</organism>
<reference evidence="2" key="1">
    <citation type="submission" date="2018-10" db="EMBL/GenBank/DDBJ databases">
        <title>Schaedlerella arabinophila gen. nov. sp. nov., isolated from the mouse intestinal tract and comparative analysis with the genome of the closely related altered Schaedler flora strain ASF502.</title>
        <authorList>
            <person name="Miyake S."/>
            <person name="Soh M."/>
            <person name="Seedorf H."/>
        </authorList>
    </citation>
    <scope>NUCLEOTIDE SEQUENCE [LARGE SCALE GENOMIC DNA]</scope>
    <source>
        <strain evidence="2">DSM 106076</strain>
    </source>
</reference>
<proteinExistence type="predicted"/>
<dbReference type="AlphaFoldDB" id="A0A3R8JSB3"/>
<keyword evidence="1" id="KW-0812">Transmembrane</keyword>
<comment type="caution">
    <text evidence="2">The sequence shown here is derived from an EMBL/GenBank/DDBJ whole genome shotgun (WGS) entry which is preliminary data.</text>
</comment>
<keyword evidence="1" id="KW-0472">Membrane</keyword>
<name>A0A3R8JSB3_9FIRM</name>
<accession>A0A3R8JSB3</accession>